<dbReference type="EMBL" id="JAUGZK010000006">
    <property type="protein sequence ID" value="MEE2024583.1"/>
    <property type="molecule type" value="Genomic_DNA"/>
</dbReference>
<dbReference type="InterPro" id="IPR000727">
    <property type="entry name" value="T_SNARE_dom"/>
</dbReference>
<dbReference type="PROSITE" id="PS50885">
    <property type="entry name" value="HAMP"/>
    <property type="match status" value="1"/>
</dbReference>
<dbReference type="RefSeq" id="WP_330087913.1">
    <property type="nucleotide sequence ID" value="NZ_JAUGZK010000006.1"/>
</dbReference>
<feature type="domain" description="Methyl-accepting transducer" evidence="11">
    <location>
        <begin position="270"/>
        <end position="506"/>
    </location>
</feature>
<evidence type="ECO:0000256" key="6">
    <source>
        <dbReference type="ARBA" id="ARBA00023224"/>
    </source>
</evidence>
<comment type="similarity">
    <text evidence="7">Belongs to the methyl-accepting chemotaxis (MCP) protein family.</text>
</comment>
<evidence type="ECO:0000256" key="8">
    <source>
        <dbReference type="PROSITE-ProRule" id="PRU00284"/>
    </source>
</evidence>
<evidence type="ECO:0000256" key="7">
    <source>
        <dbReference type="ARBA" id="ARBA00029447"/>
    </source>
</evidence>
<dbReference type="SUPFAM" id="SSF58104">
    <property type="entry name" value="Methyl-accepting chemotaxis protein (MCP) signaling domain"/>
    <property type="match status" value="1"/>
</dbReference>
<evidence type="ECO:0000259" key="11">
    <source>
        <dbReference type="PROSITE" id="PS50111"/>
    </source>
</evidence>
<evidence type="ECO:0000256" key="9">
    <source>
        <dbReference type="SAM" id="Coils"/>
    </source>
</evidence>
<keyword evidence="2" id="KW-0997">Cell inner membrane</keyword>
<dbReference type="PROSITE" id="PS50111">
    <property type="entry name" value="CHEMOTAXIS_TRANSDUC_2"/>
    <property type="match status" value="1"/>
</dbReference>
<name>A0ABU7JFW5_9GAMM</name>
<dbReference type="SMART" id="SM00283">
    <property type="entry name" value="MA"/>
    <property type="match status" value="1"/>
</dbReference>
<keyword evidence="5 10" id="KW-0472">Membrane</keyword>
<dbReference type="CDD" id="cd06225">
    <property type="entry name" value="HAMP"/>
    <property type="match status" value="1"/>
</dbReference>
<feature type="domain" description="T-SNARE coiled-coil homology" evidence="12">
    <location>
        <begin position="457"/>
        <end position="519"/>
    </location>
</feature>
<organism evidence="14 15">
    <name type="scientific">Alkalimonas mucilaginosa</name>
    <dbReference type="NCBI Taxonomy" id="3057676"/>
    <lineage>
        <taxon>Bacteria</taxon>
        <taxon>Pseudomonadati</taxon>
        <taxon>Pseudomonadota</taxon>
        <taxon>Gammaproteobacteria</taxon>
        <taxon>Alkalimonas</taxon>
    </lineage>
</organism>
<sequence length="542" mass="59481">MLNHLTVKLRLTSLIVVPLLIILLLSMVSLREMQQLNQGINSLYHDRVVPLRQIKVVSDAYAVAMVDTFHKYRSDQLNARQAQQELQQAKAEAEQYWRQYLATELTAEERRIVADVERLRQPFLAEAERFTTAIGQNTFLSAISNTEFNQRLYAVADPLSAALDALIMLQLDESERFRAAAEQGFEQSRLFFILLLLVVFMSLAMMGWWIYRSIQAPLFLLQNAIQTVGKSLDLRVRAKVTGQDELAQASTAFNGTMERLQLFFKELDAAIQQLATAAEEMSHISEQVSTTSSEQEQNVSMIATAITQMSSAIQEVAGSALRTSEQAGEADTLSEQGVSRVKLSIQSIGQLSGALDEAAKVITQLNTESDKISQVLAVITSIAEQTNLLALNAAIEAARAGDAGRGFAVVADEVRQLATNTQKATESIRGMIDNLQLSSKEAVQAMENSGQFAQVSVKQVNETGEVISQMKTSVSHIVDMNTQVSTATEQQTIVAEEISKNISDVTVSIGEVTHSAKQSAEASDMLARLSSDLQQKAAAFKV</sequence>
<feature type="coiled-coil region" evidence="9">
    <location>
        <begin position="72"/>
        <end position="99"/>
    </location>
</feature>
<feature type="transmembrane region" description="Helical" evidence="10">
    <location>
        <begin position="190"/>
        <end position="211"/>
    </location>
</feature>
<dbReference type="Gene3D" id="1.10.287.950">
    <property type="entry name" value="Methyl-accepting chemotaxis protein"/>
    <property type="match status" value="1"/>
</dbReference>
<proteinExistence type="inferred from homology"/>
<dbReference type="Pfam" id="PF00672">
    <property type="entry name" value="HAMP"/>
    <property type="match status" value="1"/>
</dbReference>
<dbReference type="SMART" id="SM00304">
    <property type="entry name" value="HAMP"/>
    <property type="match status" value="1"/>
</dbReference>
<feature type="domain" description="HAMP" evidence="13">
    <location>
        <begin position="212"/>
        <end position="265"/>
    </location>
</feature>
<evidence type="ECO:0000256" key="1">
    <source>
        <dbReference type="ARBA" id="ARBA00004429"/>
    </source>
</evidence>
<dbReference type="CDD" id="cd11386">
    <property type="entry name" value="MCP_signal"/>
    <property type="match status" value="1"/>
</dbReference>
<dbReference type="PROSITE" id="PS50192">
    <property type="entry name" value="T_SNARE"/>
    <property type="match status" value="1"/>
</dbReference>
<dbReference type="PANTHER" id="PTHR32089:SF119">
    <property type="entry name" value="METHYL-ACCEPTING CHEMOTAXIS PROTEIN CTPL"/>
    <property type="match status" value="1"/>
</dbReference>
<feature type="transmembrane region" description="Helical" evidence="10">
    <location>
        <begin position="12"/>
        <end position="30"/>
    </location>
</feature>
<evidence type="ECO:0000259" key="13">
    <source>
        <dbReference type="PROSITE" id="PS50885"/>
    </source>
</evidence>
<evidence type="ECO:0000256" key="4">
    <source>
        <dbReference type="ARBA" id="ARBA00022989"/>
    </source>
</evidence>
<evidence type="ECO:0000256" key="10">
    <source>
        <dbReference type="SAM" id="Phobius"/>
    </source>
</evidence>
<evidence type="ECO:0000313" key="15">
    <source>
        <dbReference type="Proteomes" id="UP001339167"/>
    </source>
</evidence>
<dbReference type="InterPro" id="IPR003660">
    <property type="entry name" value="HAMP_dom"/>
</dbReference>
<dbReference type="InterPro" id="IPR024478">
    <property type="entry name" value="HlyB_4HB_MCP"/>
</dbReference>
<keyword evidence="15" id="KW-1185">Reference proteome</keyword>
<comment type="subcellular location">
    <subcellularLocation>
        <location evidence="1">Cell inner membrane</location>
        <topology evidence="1">Multi-pass membrane protein</topology>
    </subcellularLocation>
</comment>
<accession>A0ABU7JFW5</accession>
<keyword evidence="3 10" id="KW-0812">Transmembrane</keyword>
<evidence type="ECO:0000256" key="3">
    <source>
        <dbReference type="ARBA" id="ARBA00022692"/>
    </source>
</evidence>
<evidence type="ECO:0000256" key="2">
    <source>
        <dbReference type="ARBA" id="ARBA00022519"/>
    </source>
</evidence>
<keyword evidence="9" id="KW-0175">Coiled coil</keyword>
<evidence type="ECO:0000259" key="12">
    <source>
        <dbReference type="PROSITE" id="PS50192"/>
    </source>
</evidence>
<gene>
    <name evidence="14" type="ORF">QWF21_10025</name>
</gene>
<comment type="caution">
    <text evidence="14">The sequence shown here is derived from an EMBL/GenBank/DDBJ whole genome shotgun (WGS) entry which is preliminary data.</text>
</comment>
<reference evidence="14 15" key="1">
    <citation type="submission" date="2023-06" db="EMBL/GenBank/DDBJ databases">
        <title>Alkalimonas sp., MEB004 an alkaliphilic bacterium isolated from Lonar Lake, India.</title>
        <authorList>
            <person name="Joshi A."/>
            <person name="Thite S."/>
        </authorList>
    </citation>
    <scope>NUCLEOTIDE SEQUENCE [LARGE SCALE GENOMIC DNA]</scope>
    <source>
        <strain evidence="14 15">MEB004</strain>
    </source>
</reference>
<keyword evidence="2" id="KW-1003">Cell membrane</keyword>
<dbReference type="InterPro" id="IPR004089">
    <property type="entry name" value="MCPsignal_dom"/>
</dbReference>
<dbReference type="Pfam" id="PF12729">
    <property type="entry name" value="4HB_MCP_1"/>
    <property type="match status" value="1"/>
</dbReference>
<dbReference type="PANTHER" id="PTHR32089">
    <property type="entry name" value="METHYL-ACCEPTING CHEMOTAXIS PROTEIN MCPB"/>
    <property type="match status" value="1"/>
</dbReference>
<dbReference type="Proteomes" id="UP001339167">
    <property type="component" value="Unassembled WGS sequence"/>
</dbReference>
<protein>
    <submittedName>
        <fullName evidence="14">Methyl-accepting chemotaxis protein</fullName>
    </submittedName>
</protein>
<evidence type="ECO:0000313" key="14">
    <source>
        <dbReference type="EMBL" id="MEE2024583.1"/>
    </source>
</evidence>
<evidence type="ECO:0000256" key="5">
    <source>
        <dbReference type="ARBA" id="ARBA00023136"/>
    </source>
</evidence>
<dbReference type="InterPro" id="IPR004090">
    <property type="entry name" value="Chemotax_Me-accpt_rcpt"/>
</dbReference>
<dbReference type="PRINTS" id="PR00260">
    <property type="entry name" value="CHEMTRNSDUCR"/>
</dbReference>
<keyword evidence="4 10" id="KW-1133">Transmembrane helix</keyword>
<keyword evidence="6 8" id="KW-0807">Transducer</keyword>
<dbReference type="Pfam" id="PF00015">
    <property type="entry name" value="MCPsignal"/>
    <property type="match status" value="1"/>
</dbReference>